<dbReference type="FunFam" id="3.30.40.10:FF:000239">
    <property type="entry name" value="probable BOI-related E3 ubiquitin-protein ligase 2"/>
    <property type="match status" value="1"/>
</dbReference>
<keyword evidence="1" id="KW-0479">Metal-binding</keyword>
<dbReference type="Gene3D" id="1.10.8.10">
    <property type="entry name" value="DNA helicase RuvA subunit, C-terminal domain"/>
    <property type="match status" value="1"/>
</dbReference>
<sequence length="308" mass="34209">MSNVMALQPQYPSNLFLLNSSKNVQHGHQPQTDFNQTHMLFNTGATSSRKRGREAAVAGVNQMDPNFVNPLFSLQSQSQPPQQHNAVSTGLALSFGDQHQQLHNLPQHSSHSSPFFSHFSQLRNSQIKQHKDDIDQFLQAQGEELRHELAAKRQKHYQTLLNAAEESVARRLREKEAEVEKATRKKAELEARAAQLIVEAKIMQARVKAHEATAASLQAQLHHAIVMSHEKSVVVEDAESAEDADSAYVDPGRVMVSGPKCRGCDIRVASVVVLPCRHLCVCIECENHFRACPVCLTVKSSSIEVCLS</sequence>
<gene>
    <name evidence="7" type="ORF">TanjilG_00934</name>
</gene>
<dbReference type="GO" id="GO:0004842">
    <property type="term" value="F:ubiquitin-protein transferase activity"/>
    <property type="evidence" value="ECO:0007669"/>
    <property type="project" value="TreeGrafter"/>
</dbReference>
<dbReference type="InterPro" id="IPR011029">
    <property type="entry name" value="DEATH-like_dom_sf"/>
</dbReference>
<evidence type="ECO:0000313" key="7">
    <source>
        <dbReference type="EMBL" id="OIV92800.1"/>
    </source>
</evidence>
<dbReference type="EMBL" id="CM007378">
    <property type="protein sequence ID" value="OIV92800.1"/>
    <property type="molecule type" value="Genomic_DNA"/>
</dbReference>
<dbReference type="InterPro" id="IPR001841">
    <property type="entry name" value="Znf_RING"/>
</dbReference>
<evidence type="ECO:0000256" key="4">
    <source>
        <dbReference type="PROSITE-ProRule" id="PRU00175"/>
    </source>
</evidence>
<dbReference type="GO" id="GO:0008270">
    <property type="term" value="F:zinc ion binding"/>
    <property type="evidence" value="ECO:0007669"/>
    <property type="project" value="UniProtKB-KW"/>
</dbReference>
<organism evidence="7 8">
    <name type="scientific">Lupinus angustifolius</name>
    <name type="common">Narrow-leaved blue lupine</name>
    <dbReference type="NCBI Taxonomy" id="3871"/>
    <lineage>
        <taxon>Eukaryota</taxon>
        <taxon>Viridiplantae</taxon>
        <taxon>Streptophyta</taxon>
        <taxon>Embryophyta</taxon>
        <taxon>Tracheophyta</taxon>
        <taxon>Spermatophyta</taxon>
        <taxon>Magnoliopsida</taxon>
        <taxon>eudicotyledons</taxon>
        <taxon>Gunneridae</taxon>
        <taxon>Pentapetalae</taxon>
        <taxon>rosids</taxon>
        <taxon>fabids</taxon>
        <taxon>Fabales</taxon>
        <taxon>Fabaceae</taxon>
        <taxon>Papilionoideae</taxon>
        <taxon>50 kb inversion clade</taxon>
        <taxon>genistoids sensu lato</taxon>
        <taxon>core genistoids</taxon>
        <taxon>Genisteae</taxon>
        <taxon>Lupinus</taxon>
    </lineage>
</organism>
<keyword evidence="5" id="KW-0175">Coiled coil</keyword>
<accession>A0A4P1QRF2</accession>
<name>A0A4P1QRF2_LUPAN</name>
<keyword evidence="2 4" id="KW-0863">Zinc-finger</keyword>
<dbReference type="Gene3D" id="1.10.533.10">
    <property type="entry name" value="Death Domain, Fas"/>
    <property type="match status" value="1"/>
</dbReference>
<feature type="coiled-coil region" evidence="5">
    <location>
        <begin position="165"/>
        <end position="220"/>
    </location>
</feature>
<dbReference type="Proteomes" id="UP000188354">
    <property type="component" value="Chromosome LG18"/>
</dbReference>
<proteinExistence type="predicted"/>
<keyword evidence="3" id="KW-0862">Zinc</keyword>
<evidence type="ECO:0000256" key="1">
    <source>
        <dbReference type="ARBA" id="ARBA00022723"/>
    </source>
</evidence>
<dbReference type="STRING" id="3871.A0A4P1QRF2"/>
<dbReference type="AlphaFoldDB" id="A0A4P1QRF2"/>
<protein>
    <recommendedName>
        <fullName evidence="6">RING-type domain-containing protein</fullName>
    </recommendedName>
</protein>
<dbReference type="PROSITE" id="PS50089">
    <property type="entry name" value="ZF_RING_2"/>
    <property type="match status" value="1"/>
</dbReference>
<evidence type="ECO:0000256" key="2">
    <source>
        <dbReference type="ARBA" id="ARBA00022771"/>
    </source>
</evidence>
<dbReference type="Gene3D" id="1.10.1170.10">
    <property type="entry name" value="Inhibitor Of Apoptosis Protein (2mihbC-IAP-1), Chain A"/>
    <property type="match status" value="1"/>
</dbReference>
<dbReference type="Gramene" id="OIV92800">
    <property type="protein sequence ID" value="OIV92800"/>
    <property type="gene ID" value="TanjilG_00934"/>
</dbReference>
<dbReference type="PANTHER" id="PTHR42647:SF5">
    <property type="entry name" value="SBP (S-RIBONUCLEASE BINDING PROTEIN) FAMILY PROTEIN"/>
    <property type="match status" value="1"/>
</dbReference>
<reference evidence="7 8" key="1">
    <citation type="journal article" date="2017" name="Plant Biotechnol. J.">
        <title>A comprehensive draft genome sequence for lupin (Lupinus angustifolius), an emerging health food: insights into plant-microbe interactions and legume evolution.</title>
        <authorList>
            <person name="Hane J.K."/>
            <person name="Ming Y."/>
            <person name="Kamphuis L.G."/>
            <person name="Nelson M.N."/>
            <person name="Garg G."/>
            <person name="Atkins C.A."/>
            <person name="Bayer P.E."/>
            <person name="Bravo A."/>
            <person name="Bringans S."/>
            <person name="Cannon S."/>
            <person name="Edwards D."/>
            <person name="Foley R."/>
            <person name="Gao L.L."/>
            <person name="Harrison M.J."/>
            <person name="Huang W."/>
            <person name="Hurgobin B."/>
            <person name="Li S."/>
            <person name="Liu C.W."/>
            <person name="McGrath A."/>
            <person name="Morahan G."/>
            <person name="Murray J."/>
            <person name="Weller J."/>
            <person name="Jian J."/>
            <person name="Singh K.B."/>
        </authorList>
    </citation>
    <scope>NUCLEOTIDE SEQUENCE [LARGE SCALE GENOMIC DNA]</scope>
    <source>
        <strain evidence="8">cv. Tanjil</strain>
        <tissue evidence="7">Whole plant</tissue>
    </source>
</reference>
<evidence type="ECO:0000259" key="6">
    <source>
        <dbReference type="PROSITE" id="PS50089"/>
    </source>
</evidence>
<dbReference type="PANTHER" id="PTHR42647">
    <property type="entry name" value="SBP (S-RIBONUCLEASE BINDING PROTEIN) FAMILY PROTEIN"/>
    <property type="match status" value="1"/>
</dbReference>
<evidence type="ECO:0000256" key="3">
    <source>
        <dbReference type="ARBA" id="ARBA00022833"/>
    </source>
</evidence>
<evidence type="ECO:0000256" key="5">
    <source>
        <dbReference type="SAM" id="Coils"/>
    </source>
</evidence>
<keyword evidence="8" id="KW-1185">Reference proteome</keyword>
<evidence type="ECO:0000313" key="8">
    <source>
        <dbReference type="Proteomes" id="UP000188354"/>
    </source>
</evidence>
<dbReference type="PIRSF" id="PIRSF036836">
    <property type="entry name" value="RNase_bind_SBP1"/>
    <property type="match status" value="1"/>
</dbReference>
<feature type="domain" description="RING-type" evidence="6">
    <location>
        <begin position="261"/>
        <end position="295"/>
    </location>
</feature>
<dbReference type="Pfam" id="PF13920">
    <property type="entry name" value="zf-C3HC4_3"/>
    <property type="match status" value="1"/>
</dbReference>